<proteinExistence type="predicted"/>
<dbReference type="OrthoDB" id="2509690at2"/>
<dbReference type="EMBL" id="JZEX01000024">
    <property type="protein sequence ID" value="KKB13476.1"/>
    <property type="molecule type" value="Genomic_DNA"/>
</dbReference>
<protein>
    <submittedName>
        <fullName evidence="1">Uncharacterized protein</fullName>
    </submittedName>
</protein>
<sequence>MTRHRGLLPPIHRRAVLAGAAIALLASVVLAREVSGELVIMQWQGGTDLEMWHEVEAKFMEMHPGVTVREFVPAGGQGDARGGIVRFPEAPAEIGRVMVHGS</sequence>
<name>A0A0F5FX50_9HYPH</name>
<dbReference type="AlphaFoldDB" id="A0A0F5FX50"/>
<dbReference type="RefSeq" id="WP_046106860.1">
    <property type="nucleotide sequence ID" value="NZ_JZEX01000024.1"/>
</dbReference>
<dbReference type="Proteomes" id="UP000033632">
    <property type="component" value="Unassembled WGS sequence"/>
</dbReference>
<gene>
    <name evidence="1" type="ORF">VE25_01740</name>
</gene>
<evidence type="ECO:0000313" key="1">
    <source>
        <dbReference type="EMBL" id="KKB13476.1"/>
    </source>
</evidence>
<comment type="caution">
    <text evidence="1">The sequence shown here is derived from an EMBL/GenBank/DDBJ whole genome shotgun (WGS) entry which is preliminary data.</text>
</comment>
<evidence type="ECO:0000313" key="2">
    <source>
        <dbReference type="Proteomes" id="UP000033632"/>
    </source>
</evidence>
<keyword evidence="2" id="KW-1185">Reference proteome</keyword>
<organism evidence="1 2">
    <name type="scientific">Devosia geojensis</name>
    <dbReference type="NCBI Taxonomy" id="443610"/>
    <lineage>
        <taxon>Bacteria</taxon>
        <taxon>Pseudomonadati</taxon>
        <taxon>Pseudomonadota</taxon>
        <taxon>Alphaproteobacteria</taxon>
        <taxon>Hyphomicrobiales</taxon>
        <taxon>Devosiaceae</taxon>
        <taxon>Devosia</taxon>
    </lineage>
</organism>
<dbReference type="STRING" id="443610.VE25_01740"/>
<dbReference type="PATRIC" id="fig|443610.3.peg.2817"/>
<reference evidence="1 2" key="1">
    <citation type="submission" date="2015-03" db="EMBL/GenBank/DDBJ databases">
        <authorList>
            <person name="Hassan Y.I."/>
            <person name="Lepp D."/>
            <person name="Li X.-Z."/>
            <person name="Zhou T."/>
        </authorList>
    </citation>
    <scope>NUCLEOTIDE SEQUENCE [LARGE SCALE GENOMIC DNA]</scope>
    <source>
        <strain evidence="1 2">BD-c194</strain>
    </source>
</reference>
<accession>A0A0F5FX50</accession>